<accession>A0A0L7TGG8</accession>
<gene>
    <name evidence="1" type="ORF">NG42_05090</name>
    <name evidence="2" type="ORF">NG43_04415</name>
</gene>
<dbReference type="Pfam" id="PF09482">
    <property type="entry name" value="OrgA_MxiK"/>
    <property type="match status" value="1"/>
</dbReference>
<dbReference type="Proteomes" id="UP000037088">
    <property type="component" value="Unassembled WGS sequence"/>
</dbReference>
<evidence type="ECO:0000313" key="2">
    <source>
        <dbReference type="EMBL" id="KOC94435.1"/>
    </source>
</evidence>
<keyword evidence="4" id="KW-1185">Reference proteome</keyword>
<dbReference type="EMBL" id="JRXF01000005">
    <property type="protein sequence ID" value="KOC94435.1"/>
    <property type="molecule type" value="Genomic_DNA"/>
</dbReference>
<evidence type="ECO:0000313" key="1">
    <source>
        <dbReference type="EMBL" id="KOC91614.1"/>
    </source>
</evidence>
<dbReference type="AlphaFoldDB" id="A0A0L7TGG8"/>
<proteinExistence type="predicted"/>
<dbReference type="EMBL" id="JRXE01000005">
    <property type="protein sequence ID" value="KOC91614.1"/>
    <property type="molecule type" value="Genomic_DNA"/>
</dbReference>
<protein>
    <submittedName>
        <fullName evidence="2">Uncharacterized protein</fullName>
    </submittedName>
</protein>
<evidence type="ECO:0000313" key="4">
    <source>
        <dbReference type="Proteomes" id="UP000037088"/>
    </source>
</evidence>
<comment type="caution">
    <text evidence="2">The sequence shown here is derived from an EMBL/GenBank/DDBJ whole genome shotgun (WGS) entry which is preliminary data.</text>
</comment>
<sequence>MRQFSLDEDNSLITEGSIAQAVIDNWYLLREAAWNMACQRYRAWILHDESQGFLTPKVRSFMMLNIIPAELYGREKVDEIKMWQLAYAELLPLHSLLPEAVIKRLRLLFPAGIREVSTENKSGFDSVFFFMAIQHAKKFTVSL</sequence>
<dbReference type="PATRIC" id="fig|1560201.3.peg.1095"/>
<dbReference type="InterPro" id="IPR013388">
    <property type="entry name" value="T3SS_OrgA/MxiK"/>
</dbReference>
<evidence type="ECO:0000313" key="3">
    <source>
        <dbReference type="Proteomes" id="UP000036851"/>
    </source>
</evidence>
<dbReference type="Proteomes" id="UP000036851">
    <property type="component" value="Unassembled WGS sequence"/>
</dbReference>
<name>A0A0L7TGG8_9GAMM</name>
<organism evidence="2 3">
    <name type="scientific">Winslowiella iniecta</name>
    <dbReference type="NCBI Taxonomy" id="1560201"/>
    <lineage>
        <taxon>Bacteria</taxon>
        <taxon>Pseudomonadati</taxon>
        <taxon>Pseudomonadota</taxon>
        <taxon>Gammaproteobacteria</taxon>
        <taxon>Enterobacterales</taxon>
        <taxon>Erwiniaceae</taxon>
        <taxon>Winslowiella</taxon>
    </lineage>
</organism>
<reference evidence="3 4" key="1">
    <citation type="journal article" date="2015" name="Int. J. Syst. Evol. Microbiol.">
        <title>Erwinia iniecta sp. nov., isolated from Russian wheat aphids (Diuraphis noxia).</title>
        <authorList>
            <person name="Campillo T."/>
            <person name="Luna E."/>
            <person name="Portier P."/>
            <person name="Fischer-Le Saux M."/>
            <person name="Lapitan N."/>
            <person name="Tisserat N.A."/>
            <person name="Leach J.E."/>
        </authorList>
    </citation>
    <scope>NUCLEOTIDE SEQUENCE [LARGE SCALE GENOMIC DNA]</scope>
    <source>
        <strain evidence="1 4">B120</strain>
        <strain evidence="2 3">B149</strain>
    </source>
</reference>
<dbReference type="STRING" id="1560201.NG42_05090"/>